<dbReference type="AlphaFoldDB" id="A0A7S9HD28"/>
<dbReference type="EMBL" id="CP064795">
    <property type="protein sequence ID" value="QPG05750.1"/>
    <property type="molecule type" value="Genomic_DNA"/>
</dbReference>
<accession>A0A7S9HD28</accession>
<protein>
    <submittedName>
        <fullName evidence="1">HEAT repeat domain-containing protein</fullName>
    </submittedName>
</protein>
<dbReference type="KEGG" id="smaa:IT774_00180"/>
<organism evidence="1 2">
    <name type="scientific">Salinimonas marina</name>
    <dbReference type="NCBI Taxonomy" id="2785918"/>
    <lineage>
        <taxon>Bacteria</taxon>
        <taxon>Pseudomonadati</taxon>
        <taxon>Pseudomonadota</taxon>
        <taxon>Gammaproteobacteria</taxon>
        <taxon>Alteromonadales</taxon>
        <taxon>Alteromonadaceae</taxon>
        <taxon>Alteromonas/Salinimonas group</taxon>
        <taxon>Salinimonas</taxon>
    </lineage>
</organism>
<sequence length="322" mass="36636">MRKNQSIEVFIQNPELRERTASDMDEDRAANSKLPLVTQLAHLFEGSEMPTAASLKFIIAEYSDHLIEHVVSTTINQMGQNPFYVYPMAGHSTYFAQRLSVVNTADFDLNLDFIDPVLLKKYKTESKQNLQQRGVSFFGRETLSYFVHAGNMTISHWSHPTCTTQLAGMRCTPAGTQQVADRHFVHCHNNQTYMYESCEQSAVVVSLEIKRGKLPVSLIFSAADHTLRFQNPSDETDSRLQLCMAILAKLDYVDAIPTLKTFLKHSHHFIRWYAMQQILALDALEVLQELADMAVTDPHPEVKLAAKQTLLMIQQQEFEHAC</sequence>
<name>A0A7S9HD28_9ALTE</name>
<reference evidence="1 2" key="1">
    <citation type="submission" date="2020-11" db="EMBL/GenBank/DDBJ databases">
        <title>Complete genome sequence for Salinimonas sp. strain G2-b.</title>
        <authorList>
            <person name="Park S.-J."/>
        </authorList>
    </citation>
    <scope>NUCLEOTIDE SEQUENCE [LARGE SCALE GENOMIC DNA]</scope>
    <source>
        <strain evidence="1 2">G2-b</strain>
    </source>
</reference>
<evidence type="ECO:0000313" key="1">
    <source>
        <dbReference type="EMBL" id="QPG05750.1"/>
    </source>
</evidence>
<dbReference type="InterPro" id="IPR011989">
    <property type="entry name" value="ARM-like"/>
</dbReference>
<evidence type="ECO:0000313" key="2">
    <source>
        <dbReference type="Proteomes" id="UP000595095"/>
    </source>
</evidence>
<proteinExistence type="predicted"/>
<dbReference type="RefSeq" id="WP_195810833.1">
    <property type="nucleotide sequence ID" value="NZ_CP064795.1"/>
</dbReference>
<dbReference type="Gene3D" id="1.25.10.10">
    <property type="entry name" value="Leucine-rich Repeat Variant"/>
    <property type="match status" value="1"/>
</dbReference>
<dbReference type="SUPFAM" id="SSF48371">
    <property type="entry name" value="ARM repeat"/>
    <property type="match status" value="1"/>
</dbReference>
<keyword evidence="2" id="KW-1185">Reference proteome</keyword>
<dbReference type="Proteomes" id="UP000595095">
    <property type="component" value="Chromosome"/>
</dbReference>
<gene>
    <name evidence="1" type="ORF">IT774_00180</name>
</gene>
<dbReference type="InterPro" id="IPR016024">
    <property type="entry name" value="ARM-type_fold"/>
</dbReference>